<organism evidence="2 3">
    <name type="scientific">Eubacterium uniforme</name>
    <dbReference type="NCBI Taxonomy" id="39495"/>
    <lineage>
        <taxon>Bacteria</taxon>
        <taxon>Bacillati</taxon>
        <taxon>Bacillota</taxon>
        <taxon>Clostridia</taxon>
        <taxon>Eubacteriales</taxon>
        <taxon>Eubacteriaceae</taxon>
        <taxon>Eubacterium</taxon>
    </lineage>
</organism>
<dbReference type="AlphaFoldDB" id="A0A1T4VET3"/>
<dbReference type="Pfam" id="PF14584">
    <property type="entry name" value="DUF4446"/>
    <property type="match status" value="1"/>
</dbReference>
<keyword evidence="1" id="KW-1133">Transmembrane helix</keyword>
<dbReference type="InterPro" id="IPR027981">
    <property type="entry name" value="DUF4446"/>
</dbReference>
<evidence type="ECO:0000313" key="3">
    <source>
        <dbReference type="Proteomes" id="UP000190814"/>
    </source>
</evidence>
<accession>A0A1T4VET3</accession>
<gene>
    <name evidence="2" type="ORF">SAMN02745111_00821</name>
</gene>
<reference evidence="2 3" key="1">
    <citation type="submission" date="2017-02" db="EMBL/GenBank/DDBJ databases">
        <authorList>
            <person name="Peterson S.W."/>
        </authorList>
    </citation>
    <scope>NUCLEOTIDE SEQUENCE [LARGE SCALE GENOMIC DNA]</scope>
    <source>
        <strain evidence="2 3">ATCC 35992</strain>
    </source>
</reference>
<proteinExistence type="predicted"/>
<keyword evidence="1" id="KW-0472">Membrane</keyword>
<dbReference type="OrthoDB" id="5244042at2"/>
<name>A0A1T4VET3_9FIRM</name>
<keyword evidence="3" id="KW-1185">Reference proteome</keyword>
<protein>
    <recommendedName>
        <fullName evidence="4">DUF4446 domain-containing protein</fullName>
    </recommendedName>
</protein>
<dbReference type="RefSeq" id="WP_078765700.1">
    <property type="nucleotide sequence ID" value="NZ_FUXZ01000004.1"/>
</dbReference>
<keyword evidence="1" id="KW-0812">Transmembrane</keyword>
<feature type="transmembrane region" description="Helical" evidence="1">
    <location>
        <begin position="12"/>
        <end position="37"/>
    </location>
</feature>
<dbReference type="STRING" id="39495.SAMN02745111_00821"/>
<dbReference type="Proteomes" id="UP000190814">
    <property type="component" value="Unassembled WGS sequence"/>
</dbReference>
<evidence type="ECO:0000256" key="1">
    <source>
        <dbReference type="SAM" id="Phobius"/>
    </source>
</evidence>
<evidence type="ECO:0008006" key="4">
    <source>
        <dbReference type="Google" id="ProtNLM"/>
    </source>
</evidence>
<dbReference type="EMBL" id="FUXZ01000004">
    <property type="protein sequence ID" value="SKA63393.1"/>
    <property type="molecule type" value="Genomic_DNA"/>
</dbReference>
<sequence>MDKLLDKFGLTATTFVMLVVLLILLAMVIFLSAKVFSLSRKYDKFMRGRDAETLEDAILDNFSNMKKLMKAFQQTKSNMDITLNSIRSTYQKMGLVKYDAFKEMGGNLSFALAMLDADDCGFILNSMHGRESCYTYVKEIIKGESYTALGEEEKEALEKALSQAKHD</sequence>
<evidence type="ECO:0000313" key="2">
    <source>
        <dbReference type="EMBL" id="SKA63393.1"/>
    </source>
</evidence>